<dbReference type="SUPFAM" id="SSF52151">
    <property type="entry name" value="FabD/lysophospholipase-like"/>
    <property type="match status" value="1"/>
</dbReference>
<organism evidence="7 8">
    <name type="scientific">Hyphomicrobium denitrificans 1NES1</name>
    <dbReference type="NCBI Taxonomy" id="670307"/>
    <lineage>
        <taxon>Bacteria</taxon>
        <taxon>Pseudomonadati</taxon>
        <taxon>Pseudomonadota</taxon>
        <taxon>Alphaproteobacteria</taxon>
        <taxon>Hyphomicrobiales</taxon>
        <taxon>Hyphomicrobiaceae</taxon>
        <taxon>Hyphomicrobium</taxon>
    </lineage>
</organism>
<evidence type="ECO:0000256" key="5">
    <source>
        <dbReference type="SAM" id="MobiDB-lite"/>
    </source>
</evidence>
<feature type="active site" description="Nucleophile" evidence="4">
    <location>
        <position position="61"/>
    </location>
</feature>
<evidence type="ECO:0000256" key="4">
    <source>
        <dbReference type="PROSITE-ProRule" id="PRU01161"/>
    </source>
</evidence>
<dbReference type="AlphaFoldDB" id="N0B9T0"/>
<reference evidence="7 8" key="1">
    <citation type="journal article" date="2013" name="Genome Announc.">
        <title>Genome sequences for three denitrifying bacterial strains isolated from a uranium- and nitrate-contaminated subsurface environment.</title>
        <authorList>
            <person name="Venkatramanan R."/>
            <person name="Prakash O."/>
            <person name="Woyke T."/>
            <person name="Chain P."/>
            <person name="Goodwin L.A."/>
            <person name="Watson D."/>
            <person name="Brooks S."/>
            <person name="Kostka J.E."/>
            <person name="Green S.J."/>
        </authorList>
    </citation>
    <scope>NUCLEOTIDE SEQUENCE [LARGE SCALE GENOMIC DNA]</scope>
    <source>
        <strain evidence="7 8">1NES1</strain>
    </source>
</reference>
<dbReference type="Pfam" id="PF01734">
    <property type="entry name" value="Patatin"/>
    <property type="match status" value="1"/>
</dbReference>
<dbReference type="PANTHER" id="PTHR14226">
    <property type="entry name" value="NEUROPATHY TARGET ESTERASE/SWISS CHEESE D.MELANOGASTER"/>
    <property type="match status" value="1"/>
</dbReference>
<proteinExistence type="predicted"/>
<accession>N0B9T0</accession>
<dbReference type="InterPro" id="IPR050301">
    <property type="entry name" value="NTE"/>
</dbReference>
<dbReference type="PANTHER" id="PTHR14226:SF29">
    <property type="entry name" value="NEUROPATHY TARGET ESTERASE SWS"/>
    <property type="match status" value="1"/>
</dbReference>
<dbReference type="KEGG" id="hdt:HYPDE_36553"/>
<dbReference type="EMBL" id="CP005587">
    <property type="protein sequence ID" value="AGK58982.1"/>
    <property type="molecule type" value="Genomic_DNA"/>
</dbReference>
<evidence type="ECO:0000259" key="6">
    <source>
        <dbReference type="PROSITE" id="PS51635"/>
    </source>
</evidence>
<dbReference type="HOGENOM" id="CLU_047251_0_2_5"/>
<sequence length="335" mass="36040">MDKPMTAGTSAALPIHGKQFNRTPRIGLALGGGGARGLAHIAMLEAFDELGIRPSIIAGTSIGALYGAVYASGLSGKDLRDHTRYILAQRFGLIRDLFIATAQPFSRLVGVVGRRNAILDPITVLDVILPKSVKSDLAACEIPIKIVASDFYYQEPKVFTEGPLRTAVAASMALPVIFQPVMDGGRALIDGGLTNPLPFDLVMGEADIVVAIDVSGVPVPNSKRPDPTAFEALFSSAFLFERTIIKEKLKSAQPDILISAGTSHYQVLDFLKFDAILEAAAPAKEKLKQQLTRVLSVETLPELKAPDAPPSGIIEAPKRKRRGLLSRARKDRRQQ</sequence>
<feature type="short sequence motif" description="DGA/G" evidence="4">
    <location>
        <begin position="190"/>
        <end position="192"/>
    </location>
</feature>
<dbReference type="PROSITE" id="PS51635">
    <property type="entry name" value="PNPLA"/>
    <property type="match status" value="1"/>
</dbReference>
<feature type="short sequence motif" description="GXGXXG" evidence="4">
    <location>
        <begin position="32"/>
        <end position="37"/>
    </location>
</feature>
<dbReference type="GO" id="GO:0016042">
    <property type="term" value="P:lipid catabolic process"/>
    <property type="evidence" value="ECO:0007669"/>
    <property type="project" value="UniProtKB-UniRule"/>
</dbReference>
<keyword evidence="3 4" id="KW-0443">Lipid metabolism</keyword>
<keyword evidence="2 4" id="KW-0442">Lipid degradation</keyword>
<dbReference type="STRING" id="670307.HYPDE_36553"/>
<dbReference type="InterPro" id="IPR002641">
    <property type="entry name" value="PNPLA_dom"/>
</dbReference>
<keyword evidence="1 4" id="KW-0378">Hydrolase</keyword>
<evidence type="ECO:0000256" key="1">
    <source>
        <dbReference type="ARBA" id="ARBA00022801"/>
    </source>
</evidence>
<dbReference type="Gene3D" id="3.40.1090.10">
    <property type="entry name" value="Cytosolic phospholipase A2 catalytic domain"/>
    <property type="match status" value="2"/>
</dbReference>
<feature type="active site" description="Proton acceptor" evidence="4">
    <location>
        <position position="190"/>
    </location>
</feature>
<feature type="short sequence motif" description="GXSXG" evidence="4">
    <location>
        <begin position="59"/>
        <end position="63"/>
    </location>
</feature>
<name>N0B9T0_9HYPH</name>
<dbReference type="RefSeq" id="WP_015598999.1">
    <property type="nucleotide sequence ID" value="NC_021172.1"/>
</dbReference>
<dbReference type="OrthoDB" id="5290098at2"/>
<evidence type="ECO:0000313" key="7">
    <source>
        <dbReference type="EMBL" id="AGK58982.1"/>
    </source>
</evidence>
<feature type="domain" description="PNPLA" evidence="6">
    <location>
        <begin position="28"/>
        <end position="203"/>
    </location>
</feature>
<dbReference type="InterPro" id="IPR016035">
    <property type="entry name" value="Acyl_Trfase/lysoPLipase"/>
</dbReference>
<gene>
    <name evidence="7" type="ORF">HYPDE_36553</name>
</gene>
<dbReference type="GO" id="GO:0016787">
    <property type="term" value="F:hydrolase activity"/>
    <property type="evidence" value="ECO:0007669"/>
    <property type="project" value="UniProtKB-UniRule"/>
</dbReference>
<evidence type="ECO:0000313" key="8">
    <source>
        <dbReference type="Proteomes" id="UP000005952"/>
    </source>
</evidence>
<dbReference type="eggNOG" id="COG1752">
    <property type="taxonomic scope" value="Bacteria"/>
</dbReference>
<feature type="compositionally biased region" description="Basic residues" evidence="5">
    <location>
        <begin position="318"/>
        <end position="335"/>
    </location>
</feature>
<dbReference type="Proteomes" id="UP000005952">
    <property type="component" value="Chromosome"/>
</dbReference>
<evidence type="ECO:0000256" key="3">
    <source>
        <dbReference type="ARBA" id="ARBA00023098"/>
    </source>
</evidence>
<keyword evidence="8" id="KW-1185">Reference proteome</keyword>
<feature type="region of interest" description="Disordered" evidence="5">
    <location>
        <begin position="303"/>
        <end position="335"/>
    </location>
</feature>
<evidence type="ECO:0000256" key="2">
    <source>
        <dbReference type="ARBA" id="ARBA00022963"/>
    </source>
</evidence>
<protein>
    <submittedName>
        <fullName evidence="7">Patatin</fullName>
    </submittedName>
</protein>